<name>A0ACB8GAV0_9SAUR</name>
<evidence type="ECO:0000313" key="1">
    <source>
        <dbReference type="EMBL" id="KAH8016629.1"/>
    </source>
</evidence>
<keyword evidence="2" id="KW-1185">Reference proteome</keyword>
<dbReference type="EMBL" id="CM037614">
    <property type="protein sequence ID" value="KAH8016629.1"/>
    <property type="molecule type" value="Genomic_DNA"/>
</dbReference>
<accession>A0ACB8GAV0</accession>
<evidence type="ECO:0000313" key="2">
    <source>
        <dbReference type="Proteomes" id="UP000827872"/>
    </source>
</evidence>
<gene>
    <name evidence="1" type="ORF">K3G42_020544</name>
</gene>
<reference evidence="1" key="1">
    <citation type="submission" date="2021-08" db="EMBL/GenBank/DDBJ databases">
        <title>The first chromosome-level gecko genome reveals the dynamic sex chromosomes of Neotropical dwarf geckos (Sphaerodactylidae: Sphaerodactylus).</title>
        <authorList>
            <person name="Pinto B.J."/>
            <person name="Keating S.E."/>
            <person name="Gamble T."/>
        </authorList>
    </citation>
    <scope>NUCLEOTIDE SEQUENCE</scope>
    <source>
        <strain evidence="1">TG3544</strain>
    </source>
</reference>
<comment type="caution">
    <text evidence="1">The sequence shown here is derived from an EMBL/GenBank/DDBJ whole genome shotgun (WGS) entry which is preliminary data.</text>
</comment>
<proteinExistence type="predicted"/>
<organism evidence="1 2">
    <name type="scientific">Sphaerodactylus townsendi</name>
    <dbReference type="NCBI Taxonomy" id="933632"/>
    <lineage>
        <taxon>Eukaryota</taxon>
        <taxon>Metazoa</taxon>
        <taxon>Chordata</taxon>
        <taxon>Craniata</taxon>
        <taxon>Vertebrata</taxon>
        <taxon>Euteleostomi</taxon>
        <taxon>Lepidosauria</taxon>
        <taxon>Squamata</taxon>
        <taxon>Bifurcata</taxon>
        <taxon>Gekkota</taxon>
        <taxon>Sphaerodactylidae</taxon>
        <taxon>Sphaerodactylus</taxon>
    </lineage>
</organism>
<dbReference type="Proteomes" id="UP000827872">
    <property type="component" value="Linkage Group LG01"/>
</dbReference>
<sequence length="327" mass="36300">MTWAAAVSKAKRKQTLRGGERSMCSFQGRVPTIRGGRTSEQQQGPWGSAKHVVALQTISSPVLNCRLFSSNAGNGDESEGQDDPPVFVPPVFQRVSSQLPGNRRRRAWEKSLSPLERVSRLVPEEFLSEEISAMRNSEIKESKQEPPAGEQDSSLFSRSIPQAQSHLNQGLAPEHLLNSASKNIPLQVGELILAEFQRRYSDIKKLFRLTAGGMLNGSWGTIHFVEIVGKLPGQLFLTSIGRIVLIRRPTLEEYVLLMRRGPTISYPKDMAAMLLLMDLNQGDKVLEVGSGSGALSLFLSRAVIMPKFTFWYKIFRNETSHPLSATP</sequence>
<protein>
    <submittedName>
        <fullName evidence="1">Uncharacterized protein</fullName>
    </submittedName>
</protein>